<feature type="region of interest" description="Disordered" evidence="1">
    <location>
        <begin position="64"/>
        <end position="84"/>
    </location>
</feature>
<evidence type="ECO:0000256" key="1">
    <source>
        <dbReference type="SAM" id="MobiDB-lite"/>
    </source>
</evidence>
<protein>
    <submittedName>
        <fullName evidence="2">Uncharacterized protein</fullName>
    </submittedName>
</protein>
<organism evidence="2 3">
    <name type="scientific">Melipona bicolor</name>
    <dbReference type="NCBI Taxonomy" id="60889"/>
    <lineage>
        <taxon>Eukaryota</taxon>
        <taxon>Metazoa</taxon>
        <taxon>Ecdysozoa</taxon>
        <taxon>Arthropoda</taxon>
        <taxon>Hexapoda</taxon>
        <taxon>Insecta</taxon>
        <taxon>Pterygota</taxon>
        <taxon>Neoptera</taxon>
        <taxon>Endopterygota</taxon>
        <taxon>Hymenoptera</taxon>
        <taxon>Apocrita</taxon>
        <taxon>Aculeata</taxon>
        <taxon>Apoidea</taxon>
        <taxon>Anthophila</taxon>
        <taxon>Apidae</taxon>
        <taxon>Melipona</taxon>
    </lineage>
</organism>
<proteinExistence type="predicted"/>
<dbReference type="AlphaFoldDB" id="A0AA40FX44"/>
<accession>A0AA40FX44</accession>
<dbReference type="EMBL" id="JAHYIQ010000014">
    <property type="protein sequence ID" value="KAK1126480.1"/>
    <property type="molecule type" value="Genomic_DNA"/>
</dbReference>
<feature type="compositionally biased region" description="Basic residues" evidence="1">
    <location>
        <begin position="26"/>
        <end position="37"/>
    </location>
</feature>
<feature type="compositionally biased region" description="Basic and acidic residues" evidence="1">
    <location>
        <begin position="1"/>
        <end position="16"/>
    </location>
</feature>
<name>A0AA40FX44_9HYME</name>
<evidence type="ECO:0000313" key="3">
    <source>
        <dbReference type="Proteomes" id="UP001177670"/>
    </source>
</evidence>
<reference evidence="2" key="1">
    <citation type="submission" date="2021-10" db="EMBL/GenBank/DDBJ databases">
        <title>Melipona bicolor Genome sequencing and assembly.</title>
        <authorList>
            <person name="Araujo N.S."/>
            <person name="Arias M.C."/>
        </authorList>
    </citation>
    <scope>NUCLEOTIDE SEQUENCE</scope>
    <source>
        <strain evidence="2">USP_2M_L1-L4_2017</strain>
        <tissue evidence="2">Whole body</tissue>
    </source>
</reference>
<evidence type="ECO:0000313" key="2">
    <source>
        <dbReference type="EMBL" id="KAK1126480.1"/>
    </source>
</evidence>
<dbReference type="Proteomes" id="UP001177670">
    <property type="component" value="Unassembled WGS sequence"/>
</dbReference>
<sequence>SKKERENDTRTEKMEQENDVEDRERNRKTKTKTKPKPGARNGAEKVESNWRPSQGMSVFCWTIRTKKKRKRRRRRRRKGRKTGIPFYKIARNWQLSPIERNTHSRRIRFHRPRS</sequence>
<feature type="compositionally biased region" description="Basic residues" evidence="1">
    <location>
        <begin position="64"/>
        <end position="81"/>
    </location>
</feature>
<feature type="region of interest" description="Disordered" evidence="1">
    <location>
        <begin position="1"/>
        <end position="51"/>
    </location>
</feature>
<gene>
    <name evidence="2" type="ORF">K0M31_005112</name>
</gene>
<keyword evidence="3" id="KW-1185">Reference proteome</keyword>
<feature type="non-terminal residue" evidence="2">
    <location>
        <position position="1"/>
    </location>
</feature>
<comment type="caution">
    <text evidence="2">The sequence shown here is derived from an EMBL/GenBank/DDBJ whole genome shotgun (WGS) entry which is preliminary data.</text>
</comment>